<organism evidence="1">
    <name type="scientific">virus sp. ctx9V1</name>
    <dbReference type="NCBI Taxonomy" id="2828001"/>
    <lineage>
        <taxon>Viruses</taxon>
    </lineage>
</organism>
<dbReference type="EMBL" id="BK059093">
    <property type="protein sequence ID" value="DAE29222.1"/>
    <property type="molecule type" value="Genomic_DNA"/>
</dbReference>
<protein>
    <submittedName>
        <fullName evidence="1">Uncharacterized protein</fullName>
    </submittedName>
</protein>
<sequence>MSGIQVNIEKSISLLQVCLMVKSHRLQKHVLLCCLNTCMIKL</sequence>
<accession>A0A8S5RCS3</accession>
<proteinExistence type="predicted"/>
<name>A0A8S5RCS3_9VIRU</name>
<reference evidence="1" key="1">
    <citation type="journal article" date="2021" name="Proc. Natl. Acad. Sci. U.S.A.">
        <title>A Catalog of Tens of Thousands of Viruses from Human Metagenomes Reveals Hidden Associations with Chronic Diseases.</title>
        <authorList>
            <person name="Tisza M.J."/>
            <person name="Buck C.B."/>
        </authorList>
    </citation>
    <scope>NUCLEOTIDE SEQUENCE</scope>
    <source>
        <strain evidence="1">Ctx9V1</strain>
    </source>
</reference>
<evidence type="ECO:0000313" key="1">
    <source>
        <dbReference type="EMBL" id="DAE29222.1"/>
    </source>
</evidence>